<keyword evidence="2" id="KW-1185">Reference proteome</keyword>
<protein>
    <recommendedName>
        <fullName evidence="3">Oxidoreductase molybdopterin-binding domain-containing protein</fullName>
    </recommendedName>
</protein>
<evidence type="ECO:0000313" key="1">
    <source>
        <dbReference type="EMBL" id="UQZ83174.1"/>
    </source>
</evidence>
<dbReference type="EMBL" id="CP027059">
    <property type="protein sequence ID" value="UQZ83174.1"/>
    <property type="molecule type" value="Genomic_DNA"/>
</dbReference>
<dbReference type="Proteomes" id="UP001057134">
    <property type="component" value="Chromosome"/>
</dbReference>
<evidence type="ECO:0000313" key="2">
    <source>
        <dbReference type="Proteomes" id="UP001057134"/>
    </source>
</evidence>
<name>A0ABY4RP10_9BACL</name>
<dbReference type="Gene3D" id="3.90.420.10">
    <property type="entry name" value="Oxidoreductase, molybdopterin-binding domain"/>
    <property type="match status" value="1"/>
</dbReference>
<organism evidence="1 2">
    <name type="scientific">Paenibacillus konkukensis</name>
    <dbReference type="NCBI Taxonomy" id="2020716"/>
    <lineage>
        <taxon>Bacteria</taxon>
        <taxon>Bacillati</taxon>
        <taxon>Bacillota</taxon>
        <taxon>Bacilli</taxon>
        <taxon>Bacillales</taxon>
        <taxon>Paenibacillaceae</taxon>
        <taxon>Paenibacillus</taxon>
    </lineage>
</organism>
<reference evidence="1" key="2">
    <citation type="journal article" date="2021" name="J Anim Sci Technol">
        <title>Complete genome sequence of Paenibacillus konkukensis sp. nov. SK3146 as a potential probiotic strain.</title>
        <authorList>
            <person name="Jung H.I."/>
            <person name="Park S."/>
            <person name="Niu K.M."/>
            <person name="Lee S.W."/>
            <person name="Kothari D."/>
            <person name="Yi K.J."/>
            <person name="Kim S.K."/>
        </authorList>
    </citation>
    <scope>NUCLEOTIDE SEQUENCE</scope>
    <source>
        <strain evidence="1">SK3146</strain>
    </source>
</reference>
<sequence>MNITVYDEKHGYGQYTATEMSAAAPVHLPLQERVPGVSGQAFELKSWYRAWTKQRKALPGQEQEPALMRVEAADEFQATIPWSQLDQAVFLYEQDGKPLHKGFPIRLYVPDGSSECLNVKSIVTIRFLYSEKADEASYGFKNVVSPEDLRLRK</sequence>
<dbReference type="SUPFAM" id="SSF56524">
    <property type="entry name" value="Oxidoreductase molybdopterin-binding domain"/>
    <property type="match status" value="1"/>
</dbReference>
<evidence type="ECO:0008006" key="3">
    <source>
        <dbReference type="Google" id="ProtNLM"/>
    </source>
</evidence>
<dbReference type="InterPro" id="IPR036374">
    <property type="entry name" value="OxRdtase_Mopterin-bd_sf"/>
</dbReference>
<gene>
    <name evidence="1" type="ORF">SK3146_02335</name>
</gene>
<reference evidence="1" key="1">
    <citation type="submission" date="2018-02" db="EMBL/GenBank/DDBJ databases">
        <authorList>
            <person name="Kim S.-K."/>
            <person name="Jung H.-I."/>
            <person name="Lee S.-W."/>
        </authorList>
    </citation>
    <scope>NUCLEOTIDE SEQUENCE</scope>
    <source>
        <strain evidence="1">SK3146</strain>
    </source>
</reference>
<accession>A0ABY4RP10</accession>
<proteinExistence type="predicted"/>